<evidence type="ECO:0000256" key="13">
    <source>
        <dbReference type="SAM" id="Phobius"/>
    </source>
</evidence>
<dbReference type="SUPFAM" id="SSF47384">
    <property type="entry name" value="Homodimeric domain of signal transducing histidine kinase"/>
    <property type="match status" value="1"/>
</dbReference>
<keyword evidence="8 16" id="KW-0418">Kinase</keyword>
<dbReference type="PROSITE" id="PS50110">
    <property type="entry name" value="RESPONSE_REGULATORY"/>
    <property type="match status" value="1"/>
</dbReference>
<dbReference type="SMART" id="SM00387">
    <property type="entry name" value="HATPase_c"/>
    <property type="match status" value="1"/>
</dbReference>
<evidence type="ECO:0000256" key="5">
    <source>
        <dbReference type="ARBA" id="ARBA00022553"/>
    </source>
</evidence>
<dbReference type="InterPro" id="IPR036097">
    <property type="entry name" value="HisK_dim/P_sf"/>
</dbReference>
<dbReference type="SMART" id="SM00388">
    <property type="entry name" value="HisKA"/>
    <property type="match status" value="1"/>
</dbReference>
<evidence type="ECO:0000256" key="4">
    <source>
        <dbReference type="ARBA" id="ARBA00022475"/>
    </source>
</evidence>
<keyword evidence="13" id="KW-0812">Transmembrane</keyword>
<feature type="transmembrane region" description="Helical" evidence="13">
    <location>
        <begin position="166"/>
        <end position="184"/>
    </location>
</feature>
<evidence type="ECO:0000256" key="12">
    <source>
        <dbReference type="PROSITE-ProRule" id="PRU00169"/>
    </source>
</evidence>
<dbReference type="GO" id="GO:0009927">
    <property type="term" value="F:histidine phosphotransfer kinase activity"/>
    <property type="evidence" value="ECO:0007669"/>
    <property type="project" value="TreeGrafter"/>
</dbReference>
<dbReference type="PANTHER" id="PTHR43047">
    <property type="entry name" value="TWO-COMPONENT HISTIDINE PROTEIN KINASE"/>
    <property type="match status" value="1"/>
</dbReference>
<dbReference type="GO" id="GO:0000155">
    <property type="term" value="F:phosphorelay sensor kinase activity"/>
    <property type="evidence" value="ECO:0007669"/>
    <property type="project" value="InterPro"/>
</dbReference>
<evidence type="ECO:0000259" key="14">
    <source>
        <dbReference type="PROSITE" id="PS50109"/>
    </source>
</evidence>
<evidence type="ECO:0000259" key="15">
    <source>
        <dbReference type="PROSITE" id="PS50110"/>
    </source>
</evidence>
<dbReference type="Pfam" id="PF00512">
    <property type="entry name" value="HisKA"/>
    <property type="match status" value="1"/>
</dbReference>
<reference evidence="16 17" key="1">
    <citation type="submission" date="2018-02" db="EMBL/GenBank/DDBJ databases">
        <title>Subsurface microbial communities from deep shales in Ohio and West Virginia, USA.</title>
        <authorList>
            <person name="Wrighton K."/>
        </authorList>
    </citation>
    <scope>NUCLEOTIDE SEQUENCE [LARGE SCALE GENOMIC DNA]</scope>
    <source>
        <strain evidence="16 17">OWC-G53F</strain>
    </source>
</reference>
<evidence type="ECO:0000256" key="10">
    <source>
        <dbReference type="ARBA" id="ARBA00023012"/>
    </source>
</evidence>
<evidence type="ECO:0000256" key="11">
    <source>
        <dbReference type="ARBA" id="ARBA00023136"/>
    </source>
</evidence>
<evidence type="ECO:0000256" key="3">
    <source>
        <dbReference type="ARBA" id="ARBA00012438"/>
    </source>
</evidence>
<dbReference type="Gene3D" id="3.30.565.10">
    <property type="entry name" value="Histidine kinase-like ATPase, C-terminal domain"/>
    <property type="match status" value="1"/>
</dbReference>
<keyword evidence="13" id="KW-1133">Transmembrane helix</keyword>
<dbReference type="GO" id="GO:0005886">
    <property type="term" value="C:plasma membrane"/>
    <property type="evidence" value="ECO:0007669"/>
    <property type="project" value="UniProtKB-SubCell"/>
</dbReference>
<comment type="catalytic activity">
    <reaction evidence="1">
        <text>ATP + protein L-histidine = ADP + protein N-phospho-L-histidine.</text>
        <dbReference type="EC" id="2.7.13.3"/>
    </reaction>
</comment>
<keyword evidence="10" id="KW-0902">Two-component regulatory system</keyword>
<dbReference type="SMART" id="SM00448">
    <property type="entry name" value="REC"/>
    <property type="match status" value="1"/>
</dbReference>
<evidence type="ECO:0000256" key="6">
    <source>
        <dbReference type="ARBA" id="ARBA00022679"/>
    </source>
</evidence>
<dbReference type="PANTHER" id="PTHR43047:SF72">
    <property type="entry name" value="OSMOSENSING HISTIDINE PROTEIN KINASE SLN1"/>
    <property type="match status" value="1"/>
</dbReference>
<dbReference type="FunFam" id="3.30.565.10:FF:000023">
    <property type="entry name" value="PAS domain-containing sensor histidine kinase"/>
    <property type="match status" value="1"/>
</dbReference>
<feature type="domain" description="Histidine kinase" evidence="14">
    <location>
        <begin position="228"/>
        <end position="446"/>
    </location>
</feature>
<protein>
    <recommendedName>
        <fullName evidence="3">histidine kinase</fullName>
        <ecNumber evidence="3">2.7.13.3</ecNumber>
    </recommendedName>
</protein>
<dbReference type="CDD" id="cd00082">
    <property type="entry name" value="HisKA"/>
    <property type="match status" value="1"/>
</dbReference>
<evidence type="ECO:0000256" key="2">
    <source>
        <dbReference type="ARBA" id="ARBA00004236"/>
    </source>
</evidence>
<dbReference type="EMBL" id="PTIY01000005">
    <property type="protein sequence ID" value="PPK71995.1"/>
    <property type="molecule type" value="Genomic_DNA"/>
</dbReference>
<dbReference type="InterPro" id="IPR003661">
    <property type="entry name" value="HisK_dim/P_dom"/>
</dbReference>
<dbReference type="CDD" id="cd16922">
    <property type="entry name" value="HATPase_EvgS-ArcB-TorS-like"/>
    <property type="match status" value="1"/>
</dbReference>
<feature type="modified residue" description="4-aspartylphosphate" evidence="12">
    <location>
        <position position="521"/>
    </location>
</feature>
<evidence type="ECO:0000256" key="9">
    <source>
        <dbReference type="ARBA" id="ARBA00022840"/>
    </source>
</evidence>
<evidence type="ECO:0000256" key="7">
    <source>
        <dbReference type="ARBA" id="ARBA00022741"/>
    </source>
</evidence>
<keyword evidence="4" id="KW-1003">Cell membrane</keyword>
<comment type="caution">
    <text evidence="16">The sequence shown here is derived from an EMBL/GenBank/DDBJ whole genome shotgun (WGS) entry which is preliminary data.</text>
</comment>
<dbReference type="OrthoDB" id="9770795at2"/>
<feature type="transmembrane region" description="Helical" evidence="13">
    <location>
        <begin position="50"/>
        <end position="72"/>
    </location>
</feature>
<keyword evidence="11 13" id="KW-0472">Membrane</keyword>
<dbReference type="Proteomes" id="UP000238071">
    <property type="component" value="Unassembled WGS sequence"/>
</dbReference>
<feature type="transmembrane region" description="Helical" evidence="13">
    <location>
        <begin position="24"/>
        <end position="44"/>
    </location>
</feature>
<accession>A0A2S6H3D5</accession>
<dbReference type="InterPro" id="IPR003594">
    <property type="entry name" value="HATPase_dom"/>
</dbReference>
<dbReference type="RefSeq" id="WP_104423381.1">
    <property type="nucleotide sequence ID" value="NZ_PTIY01000005.1"/>
</dbReference>
<evidence type="ECO:0000313" key="17">
    <source>
        <dbReference type="Proteomes" id="UP000238071"/>
    </source>
</evidence>
<keyword evidence="17" id="KW-1185">Reference proteome</keyword>
<keyword evidence="5 12" id="KW-0597">Phosphoprotein</keyword>
<dbReference type="GO" id="GO:0005524">
    <property type="term" value="F:ATP binding"/>
    <property type="evidence" value="ECO:0007669"/>
    <property type="project" value="UniProtKB-KW"/>
</dbReference>
<dbReference type="InterPro" id="IPR005467">
    <property type="entry name" value="His_kinase_dom"/>
</dbReference>
<evidence type="ECO:0000256" key="1">
    <source>
        <dbReference type="ARBA" id="ARBA00000085"/>
    </source>
</evidence>
<feature type="transmembrane region" description="Helical" evidence="13">
    <location>
        <begin position="117"/>
        <end position="136"/>
    </location>
</feature>
<feature type="transmembrane region" description="Helical" evidence="13">
    <location>
        <begin position="93"/>
        <end position="111"/>
    </location>
</feature>
<name>A0A2S6H3D5_9GAMM</name>
<dbReference type="InterPro" id="IPR004358">
    <property type="entry name" value="Sig_transdc_His_kin-like_C"/>
</dbReference>
<dbReference type="AlphaFoldDB" id="A0A2S6H3D5"/>
<dbReference type="InterPro" id="IPR001789">
    <property type="entry name" value="Sig_transdc_resp-reg_receiver"/>
</dbReference>
<sequence length="593" mass="64610">MQVSINISAAEEAAAIRAEQVRSLYANTPTAVVGNALVASILAYMQWGAVAAPAVIGWLAFFLLTLGVRMLLFVAQRRAAPGDDRIWLRRFRISIAAVGVAWGLASLLVFPPHDLPHQVFLTFALGGMASAAITTLSIDRVSSLTFTLPALVSVIVRLFAEGTAIQTVMGVMIALFLLLTDMVAQRTYRTLRENVMLRISIARREQALIKALDEAESANNAKSEFLSRMSHELRTPLNAIMGFSQLLEINQGNPLTPEQAEYIQEILYAGQHLLELINEVLDLARIESGRIELSLEPVEMSQLVDECVALLQPLVAEHHIKLSLDIDPTAAVQADRFRLRQVLLNLLSNAIKYNHHAGSVHIVCQPAHEGMARIMVKDSGRGIPATALPRLFRAFERIESAYSGIEGTGIGLALSKRLVEAMQGVIGVESVVGEGSVFWVELPAAEVVSDCPASVASGADAVQNSYTSVRTLLYVEDNPANLRLVREIIATRTGLKMLDAHTVELGLEIAGIQHPDLILLDINLPGMDGFEALRRLQNDPATSDIPVVAVSANAMERDIEKGMAAGFADYLTKPIQIPRFLELVDKLIEAKYD</sequence>
<dbReference type="EC" id="2.7.13.3" evidence="3"/>
<proteinExistence type="predicted"/>
<keyword evidence="9" id="KW-0067">ATP-binding</keyword>
<dbReference type="Gene3D" id="1.10.287.130">
    <property type="match status" value="1"/>
</dbReference>
<evidence type="ECO:0000256" key="8">
    <source>
        <dbReference type="ARBA" id="ARBA00022777"/>
    </source>
</evidence>
<dbReference type="InterPro" id="IPR036890">
    <property type="entry name" value="HATPase_C_sf"/>
</dbReference>
<dbReference type="PRINTS" id="PR00344">
    <property type="entry name" value="BCTRLSENSOR"/>
</dbReference>
<evidence type="ECO:0000313" key="16">
    <source>
        <dbReference type="EMBL" id="PPK71995.1"/>
    </source>
</evidence>
<gene>
    <name evidence="16" type="ORF">B0F88_105107</name>
</gene>
<dbReference type="PROSITE" id="PS50109">
    <property type="entry name" value="HIS_KIN"/>
    <property type="match status" value="1"/>
</dbReference>
<dbReference type="SUPFAM" id="SSF52172">
    <property type="entry name" value="CheY-like"/>
    <property type="match status" value="1"/>
</dbReference>
<dbReference type="Pfam" id="PF02518">
    <property type="entry name" value="HATPase_c"/>
    <property type="match status" value="1"/>
</dbReference>
<keyword evidence="7" id="KW-0547">Nucleotide-binding</keyword>
<dbReference type="InterPro" id="IPR011006">
    <property type="entry name" value="CheY-like_superfamily"/>
</dbReference>
<organism evidence="16 17">
    <name type="scientific">Methylobacter tundripaludum</name>
    <dbReference type="NCBI Taxonomy" id="173365"/>
    <lineage>
        <taxon>Bacteria</taxon>
        <taxon>Pseudomonadati</taxon>
        <taxon>Pseudomonadota</taxon>
        <taxon>Gammaproteobacteria</taxon>
        <taxon>Methylococcales</taxon>
        <taxon>Methylococcaceae</taxon>
        <taxon>Methylobacter</taxon>
    </lineage>
</organism>
<feature type="domain" description="Response regulatory" evidence="15">
    <location>
        <begin position="471"/>
        <end position="588"/>
    </location>
</feature>
<comment type="subcellular location">
    <subcellularLocation>
        <location evidence="2">Cell membrane</location>
    </subcellularLocation>
</comment>
<dbReference type="SUPFAM" id="SSF55874">
    <property type="entry name" value="ATPase domain of HSP90 chaperone/DNA topoisomerase II/histidine kinase"/>
    <property type="match status" value="1"/>
</dbReference>
<dbReference type="Pfam" id="PF00072">
    <property type="entry name" value="Response_reg"/>
    <property type="match status" value="1"/>
</dbReference>
<keyword evidence="6" id="KW-0808">Transferase</keyword>
<dbReference type="Gene3D" id="3.40.50.2300">
    <property type="match status" value="1"/>
</dbReference>